<accession>A0ABQ3YF49</accession>
<evidence type="ECO:0000256" key="1">
    <source>
        <dbReference type="ARBA" id="ARBA00022679"/>
    </source>
</evidence>
<evidence type="ECO:0000313" key="5">
    <source>
        <dbReference type="Proteomes" id="UP000609879"/>
    </source>
</evidence>
<dbReference type="Pfam" id="PF00583">
    <property type="entry name" value="Acetyltransf_1"/>
    <property type="match status" value="2"/>
</dbReference>
<dbReference type="InterPro" id="IPR016181">
    <property type="entry name" value="Acyl_CoA_acyltransferase"/>
</dbReference>
<sequence length="289" mass="31121">MAGMTVQITPLVDALVRNRLAWLASGEDGRPLGTAFLRLPPGGGYADLELDVHPAERRCGVGTSLLQAVVEAAGTRDGLRSLLTQPVREDSPGDLFCAARGLRRVLRLTYTRLPLDGPLPTHADVRGYRLVHWEGTVPGELAATFARSRSAMDDMPMDDADYTPDPWDVDRVHAVADAVSRRGEILCVTAALSDDGEIAGFTELVVPGDGRGDAQHYGTGVLPAHRGHGLARWMKAAQIARVRARFPALAGLLADTADSNAAMRRVNDSLGYVPTHRSLLYQHDLPGPR</sequence>
<protein>
    <submittedName>
        <fullName evidence="4">N-acetyltransferase</fullName>
    </submittedName>
</protein>
<evidence type="ECO:0000313" key="4">
    <source>
        <dbReference type="EMBL" id="GID78598.1"/>
    </source>
</evidence>
<dbReference type="InterPro" id="IPR000182">
    <property type="entry name" value="GNAT_dom"/>
</dbReference>
<keyword evidence="5" id="KW-1185">Reference proteome</keyword>
<evidence type="ECO:0000259" key="3">
    <source>
        <dbReference type="PROSITE" id="PS51186"/>
    </source>
</evidence>
<keyword evidence="2" id="KW-0012">Acyltransferase</keyword>
<gene>
    <name evidence="4" type="ORF">Ade02nite_72390</name>
</gene>
<dbReference type="SUPFAM" id="SSF55729">
    <property type="entry name" value="Acyl-CoA N-acyltransferases (Nat)"/>
    <property type="match status" value="2"/>
</dbReference>
<evidence type="ECO:0000256" key="2">
    <source>
        <dbReference type="ARBA" id="ARBA00023315"/>
    </source>
</evidence>
<keyword evidence="1" id="KW-0808">Transferase</keyword>
<reference evidence="4 5" key="1">
    <citation type="submission" date="2021-01" db="EMBL/GenBank/DDBJ databases">
        <title>Whole genome shotgun sequence of Actinoplanes deccanensis NBRC 13994.</title>
        <authorList>
            <person name="Komaki H."/>
            <person name="Tamura T."/>
        </authorList>
    </citation>
    <scope>NUCLEOTIDE SEQUENCE [LARGE SCALE GENOMIC DNA]</scope>
    <source>
        <strain evidence="4 5">NBRC 13994</strain>
    </source>
</reference>
<dbReference type="PROSITE" id="PS51186">
    <property type="entry name" value="GNAT"/>
    <property type="match status" value="2"/>
</dbReference>
<dbReference type="PANTHER" id="PTHR43877">
    <property type="entry name" value="AMINOALKYLPHOSPHONATE N-ACETYLTRANSFERASE-RELATED-RELATED"/>
    <property type="match status" value="1"/>
</dbReference>
<feature type="domain" description="N-acetyltransferase" evidence="3">
    <location>
        <begin position="1"/>
        <end position="120"/>
    </location>
</feature>
<name>A0ABQ3YF49_9ACTN</name>
<dbReference type="Gene3D" id="3.40.630.30">
    <property type="match status" value="1"/>
</dbReference>
<dbReference type="InterPro" id="IPR050832">
    <property type="entry name" value="Bact_Acetyltransf"/>
</dbReference>
<dbReference type="EMBL" id="BOMI01000147">
    <property type="protein sequence ID" value="GID78598.1"/>
    <property type="molecule type" value="Genomic_DNA"/>
</dbReference>
<dbReference type="PANTHER" id="PTHR43877:SF1">
    <property type="entry name" value="ACETYLTRANSFERASE"/>
    <property type="match status" value="1"/>
</dbReference>
<proteinExistence type="predicted"/>
<comment type="caution">
    <text evidence="4">The sequence shown here is derived from an EMBL/GenBank/DDBJ whole genome shotgun (WGS) entry which is preliminary data.</text>
</comment>
<organism evidence="4 5">
    <name type="scientific">Paractinoplanes deccanensis</name>
    <dbReference type="NCBI Taxonomy" id="113561"/>
    <lineage>
        <taxon>Bacteria</taxon>
        <taxon>Bacillati</taxon>
        <taxon>Actinomycetota</taxon>
        <taxon>Actinomycetes</taxon>
        <taxon>Micromonosporales</taxon>
        <taxon>Micromonosporaceae</taxon>
        <taxon>Paractinoplanes</taxon>
    </lineage>
</organism>
<feature type="domain" description="N-acetyltransferase" evidence="3">
    <location>
        <begin position="150"/>
        <end position="289"/>
    </location>
</feature>
<dbReference type="Proteomes" id="UP000609879">
    <property type="component" value="Unassembled WGS sequence"/>
</dbReference>
<dbReference type="CDD" id="cd04301">
    <property type="entry name" value="NAT_SF"/>
    <property type="match status" value="2"/>
</dbReference>